<name>A0AA40FM97_9HYME</name>
<evidence type="ECO:0000313" key="2">
    <source>
        <dbReference type="Proteomes" id="UP001177670"/>
    </source>
</evidence>
<organism evidence="1 2">
    <name type="scientific">Melipona bicolor</name>
    <dbReference type="NCBI Taxonomy" id="60889"/>
    <lineage>
        <taxon>Eukaryota</taxon>
        <taxon>Metazoa</taxon>
        <taxon>Ecdysozoa</taxon>
        <taxon>Arthropoda</taxon>
        <taxon>Hexapoda</taxon>
        <taxon>Insecta</taxon>
        <taxon>Pterygota</taxon>
        <taxon>Neoptera</taxon>
        <taxon>Endopterygota</taxon>
        <taxon>Hymenoptera</taxon>
        <taxon>Apocrita</taxon>
        <taxon>Aculeata</taxon>
        <taxon>Apoidea</taxon>
        <taxon>Anthophila</taxon>
        <taxon>Apidae</taxon>
        <taxon>Melipona</taxon>
    </lineage>
</organism>
<proteinExistence type="predicted"/>
<dbReference type="AlphaFoldDB" id="A0AA40FM97"/>
<dbReference type="Proteomes" id="UP001177670">
    <property type="component" value="Unassembled WGS sequence"/>
</dbReference>
<gene>
    <name evidence="1" type="ORF">K0M31_010025</name>
</gene>
<evidence type="ECO:0000313" key="1">
    <source>
        <dbReference type="EMBL" id="KAK1121714.1"/>
    </source>
</evidence>
<accession>A0AA40FM97</accession>
<comment type="caution">
    <text evidence="1">The sequence shown here is derived from an EMBL/GenBank/DDBJ whole genome shotgun (WGS) entry which is preliminary data.</text>
</comment>
<dbReference type="EMBL" id="JAHYIQ010000025">
    <property type="protein sequence ID" value="KAK1121714.1"/>
    <property type="molecule type" value="Genomic_DNA"/>
</dbReference>
<reference evidence="1" key="1">
    <citation type="submission" date="2021-10" db="EMBL/GenBank/DDBJ databases">
        <title>Melipona bicolor Genome sequencing and assembly.</title>
        <authorList>
            <person name="Araujo N.S."/>
            <person name="Arias M.C."/>
        </authorList>
    </citation>
    <scope>NUCLEOTIDE SEQUENCE</scope>
    <source>
        <strain evidence="1">USP_2M_L1-L4_2017</strain>
        <tissue evidence="1">Whole body</tissue>
    </source>
</reference>
<sequence length="94" mass="10451">MTRIRSVVLAVTIRNRDFIVQRAASDPQGGRPSQLDRTPEHQSAVSVINGELLAARTSPWEFREVSTTQLSVPVHIQVAIDLGRDPIPPLVQMR</sequence>
<protein>
    <submittedName>
        <fullName evidence="1">Uncharacterized protein</fullName>
    </submittedName>
</protein>
<keyword evidence="2" id="KW-1185">Reference proteome</keyword>